<dbReference type="Proteomes" id="UP000265800">
    <property type="component" value="Unassembled WGS sequence"/>
</dbReference>
<dbReference type="GO" id="GO:0003677">
    <property type="term" value="F:DNA binding"/>
    <property type="evidence" value="ECO:0007669"/>
    <property type="project" value="InterPro"/>
</dbReference>
<dbReference type="OrthoDB" id="24713at2"/>
<name>A0A399ELN3_9DEIN</name>
<dbReference type="SUPFAM" id="SSF48452">
    <property type="entry name" value="TPR-like"/>
    <property type="match status" value="1"/>
</dbReference>
<dbReference type="Gene3D" id="1.25.40.10">
    <property type="entry name" value="Tetratricopeptide repeat domain"/>
    <property type="match status" value="2"/>
</dbReference>
<proteinExistence type="predicted"/>
<dbReference type="GO" id="GO:0006355">
    <property type="term" value="P:regulation of DNA-templated transcription"/>
    <property type="evidence" value="ECO:0007669"/>
    <property type="project" value="InterPro"/>
</dbReference>
<dbReference type="Gene3D" id="1.10.10.10">
    <property type="entry name" value="Winged helix-like DNA-binding domain superfamily/Winged helix DNA-binding domain"/>
    <property type="match status" value="1"/>
</dbReference>
<sequence length="557" mass="61538">MDLEAVWAAGRHREGLAWCLRRLQRSPGGLCARYALEFALELPDESLLAQLFNTDNPHPEFLALKSQLLWQRGRLQEALEMAQRAYRQQPGVLTALALGTAVALRSTQEAEAWYKEALRSAEAAGQPHRAVQAAAMLAQLQVLLGAYGQAEAWAQWGLNLAKAIGMRHPGIQNNLYMARGYAQTLGGRLLSLPPLELSQPEALVARGDFWLALGEPEAALETYQSLHKRLSERSLILPLLARKVRALLELGQLEDALHTGRKARTLAEGTLDSFRDWGELAYLLPVALTAPSEAAGPLYSLLKRLVVRRNAPRSAMAALYLAQAYLRLGLKSKAQAILRDAWWALEGLSPSGRAFLAGPAQFFDGVFALLQPTPHLRLHFLAIPTAWLGSAKVSLSPRQQEIVAALALHPNGLSAEGLALWVWGEGGKAETVRTEMQRLRRKIPLLSRPYQLNCTVWADFIDVRERLLQGDLAGALALYGGPFLPGSEAPGAVELREELWSLIKTTLASQGTPGQIYELAFQENDPELWQMALERLPNDDPRQALLKARLKRFLAYD</sequence>
<protein>
    <submittedName>
        <fullName evidence="1">Uncharacterized protein</fullName>
    </submittedName>
</protein>
<reference evidence="1 2" key="1">
    <citation type="submission" date="2018-08" db="EMBL/GenBank/DDBJ databases">
        <title>Meiothermus luteus KCTC 52599 genome sequencing project.</title>
        <authorList>
            <person name="Da Costa M.S."/>
            <person name="Albuquerque L."/>
            <person name="Raposo P."/>
            <person name="Froufe H.J.C."/>
            <person name="Barroso C.S."/>
            <person name="Egas C."/>
        </authorList>
    </citation>
    <scope>NUCLEOTIDE SEQUENCE [LARGE SCALE GENOMIC DNA]</scope>
    <source>
        <strain evidence="1 2">KCTC 52599</strain>
    </source>
</reference>
<keyword evidence="2" id="KW-1185">Reference proteome</keyword>
<dbReference type="RefSeq" id="WP_147371048.1">
    <property type="nucleotide sequence ID" value="NZ_QWKZ01000042.1"/>
</dbReference>
<dbReference type="InterPro" id="IPR036388">
    <property type="entry name" value="WH-like_DNA-bd_sf"/>
</dbReference>
<organism evidence="1 2">
    <name type="scientific">Meiothermus luteus</name>
    <dbReference type="NCBI Taxonomy" id="2026184"/>
    <lineage>
        <taxon>Bacteria</taxon>
        <taxon>Thermotogati</taxon>
        <taxon>Deinococcota</taxon>
        <taxon>Deinococci</taxon>
        <taxon>Thermales</taxon>
        <taxon>Thermaceae</taxon>
        <taxon>Meiothermus</taxon>
    </lineage>
</organism>
<gene>
    <name evidence="1" type="ORF">Mlute_01536</name>
</gene>
<comment type="caution">
    <text evidence="1">The sequence shown here is derived from an EMBL/GenBank/DDBJ whole genome shotgun (WGS) entry which is preliminary data.</text>
</comment>
<dbReference type="EMBL" id="QWKZ01000042">
    <property type="protein sequence ID" value="RIH85644.1"/>
    <property type="molecule type" value="Genomic_DNA"/>
</dbReference>
<dbReference type="InterPro" id="IPR016032">
    <property type="entry name" value="Sig_transdc_resp-reg_C-effctor"/>
</dbReference>
<evidence type="ECO:0000313" key="2">
    <source>
        <dbReference type="Proteomes" id="UP000265800"/>
    </source>
</evidence>
<dbReference type="AlphaFoldDB" id="A0A399ELN3"/>
<dbReference type="SUPFAM" id="SSF46894">
    <property type="entry name" value="C-terminal effector domain of the bipartite response regulators"/>
    <property type="match status" value="1"/>
</dbReference>
<evidence type="ECO:0000313" key="1">
    <source>
        <dbReference type="EMBL" id="RIH85644.1"/>
    </source>
</evidence>
<dbReference type="InterPro" id="IPR011990">
    <property type="entry name" value="TPR-like_helical_dom_sf"/>
</dbReference>
<accession>A0A399ELN3</accession>